<proteinExistence type="predicted"/>
<sequence length="237" mass="24487">MASDSERWRRWLDDAAVPAPVTTDARRRGGWRKSPASPAGGQATGSARTGRRVPVPVLAGAAAAVAVMVGALVAVSNRPATDPDRPYRIVTTAAAAPSAAAESDDTTSAAAPPFCTPGRVGPALITNTGGDLSTGEGAIAEYEYRYFARRDPAAVMEVTDSGPGVPGPAQVADGIATIPADAPWCVSITPTPDPHRFETSVRYQPSATAAPVTWLMVITVAPGEDGYRVVRIEDKPA</sequence>
<gene>
    <name evidence="4" type="ORF">NCTC1935_00063</name>
</gene>
<dbReference type="EMBL" id="CAACYE010000002">
    <property type="protein sequence ID" value="VFA81038.1"/>
    <property type="molecule type" value="Genomic_DNA"/>
</dbReference>
<dbReference type="RefSeq" id="WP_137355152.1">
    <property type="nucleotide sequence ID" value="NZ_CAACYE020000006.1"/>
</dbReference>
<feature type="region of interest" description="Disordered" evidence="1">
    <location>
        <begin position="1"/>
        <end position="49"/>
    </location>
</feature>
<dbReference type="InterPro" id="IPR058489">
    <property type="entry name" value="DUF8176"/>
</dbReference>
<organism evidence="4">
    <name type="scientific">Nocardia farcinica</name>
    <dbReference type="NCBI Taxonomy" id="37329"/>
    <lineage>
        <taxon>Bacteria</taxon>
        <taxon>Bacillati</taxon>
        <taxon>Actinomycetota</taxon>
        <taxon>Actinomycetes</taxon>
        <taxon>Mycobacteriales</taxon>
        <taxon>Nocardiaceae</taxon>
        <taxon>Nocardia</taxon>
    </lineage>
</organism>
<keyword evidence="2" id="KW-1133">Transmembrane helix</keyword>
<evidence type="ECO:0000256" key="1">
    <source>
        <dbReference type="SAM" id="MobiDB-lite"/>
    </source>
</evidence>
<evidence type="ECO:0000313" key="4">
    <source>
        <dbReference type="EMBL" id="VFA81038.1"/>
    </source>
</evidence>
<dbReference type="AlphaFoldDB" id="A0A449HE19"/>
<evidence type="ECO:0000256" key="2">
    <source>
        <dbReference type="SAM" id="Phobius"/>
    </source>
</evidence>
<protein>
    <recommendedName>
        <fullName evidence="3">DUF8176 domain-containing protein</fullName>
    </recommendedName>
</protein>
<accession>A0A449HE19</accession>
<dbReference type="Pfam" id="PF26527">
    <property type="entry name" value="DUF8176"/>
    <property type="match status" value="1"/>
</dbReference>
<keyword evidence="2" id="KW-0472">Membrane</keyword>
<evidence type="ECO:0000259" key="3">
    <source>
        <dbReference type="Pfam" id="PF26527"/>
    </source>
</evidence>
<feature type="domain" description="DUF8176" evidence="3">
    <location>
        <begin position="113"/>
        <end position="233"/>
    </location>
</feature>
<name>A0A449HE19_NOCFR</name>
<reference evidence="4" key="1">
    <citation type="submission" date="2019-02" db="EMBL/GenBank/DDBJ databases">
        <authorList>
            <consortium name="Pathogen Informatics"/>
        </authorList>
    </citation>
    <scope>NUCLEOTIDE SEQUENCE</scope>
    <source>
        <strain evidence="4">3012STDY6733949</strain>
    </source>
</reference>
<feature type="transmembrane region" description="Helical" evidence="2">
    <location>
        <begin position="55"/>
        <end position="75"/>
    </location>
</feature>
<keyword evidence="2" id="KW-0812">Transmembrane</keyword>
<feature type="compositionally biased region" description="Basic and acidic residues" evidence="1">
    <location>
        <begin position="1"/>
        <end position="13"/>
    </location>
</feature>